<comment type="caution">
    <text evidence="3">The sequence shown here is derived from an EMBL/GenBank/DDBJ whole genome shotgun (WGS) entry which is preliminary data.</text>
</comment>
<name>A0ABR3ISJ6_9AGAR</name>
<feature type="transmembrane region" description="Helical" evidence="2">
    <location>
        <begin position="173"/>
        <end position="198"/>
    </location>
</feature>
<feature type="compositionally biased region" description="Polar residues" evidence="1">
    <location>
        <begin position="872"/>
        <end position="883"/>
    </location>
</feature>
<evidence type="ECO:0000256" key="2">
    <source>
        <dbReference type="SAM" id="Phobius"/>
    </source>
</evidence>
<feature type="region of interest" description="Disordered" evidence="1">
    <location>
        <begin position="795"/>
        <end position="883"/>
    </location>
</feature>
<evidence type="ECO:0000256" key="1">
    <source>
        <dbReference type="SAM" id="MobiDB-lite"/>
    </source>
</evidence>
<feature type="compositionally biased region" description="Low complexity" evidence="1">
    <location>
        <begin position="835"/>
        <end position="854"/>
    </location>
</feature>
<dbReference type="Proteomes" id="UP001556367">
    <property type="component" value="Unassembled WGS sequence"/>
</dbReference>
<evidence type="ECO:0000313" key="3">
    <source>
        <dbReference type="EMBL" id="KAL0946281.1"/>
    </source>
</evidence>
<feature type="transmembrane region" description="Helical" evidence="2">
    <location>
        <begin position="129"/>
        <end position="153"/>
    </location>
</feature>
<accession>A0ABR3ISJ6</accession>
<feature type="transmembrane region" description="Helical" evidence="2">
    <location>
        <begin position="24"/>
        <end position="45"/>
    </location>
</feature>
<keyword evidence="2" id="KW-0472">Membrane</keyword>
<feature type="compositionally biased region" description="Polar residues" evidence="1">
    <location>
        <begin position="533"/>
        <end position="546"/>
    </location>
</feature>
<feature type="compositionally biased region" description="Acidic residues" evidence="1">
    <location>
        <begin position="797"/>
        <end position="806"/>
    </location>
</feature>
<feature type="region of interest" description="Disordered" evidence="1">
    <location>
        <begin position="324"/>
        <end position="356"/>
    </location>
</feature>
<keyword evidence="2" id="KW-1133">Transmembrane helix</keyword>
<keyword evidence="4" id="KW-1185">Reference proteome</keyword>
<feature type="transmembrane region" description="Helical" evidence="2">
    <location>
        <begin position="88"/>
        <end position="108"/>
    </location>
</feature>
<feature type="region of interest" description="Disordered" evidence="1">
    <location>
        <begin position="533"/>
        <end position="658"/>
    </location>
</feature>
<feature type="compositionally biased region" description="Polar residues" evidence="1">
    <location>
        <begin position="609"/>
        <end position="621"/>
    </location>
</feature>
<evidence type="ECO:0000313" key="4">
    <source>
        <dbReference type="Proteomes" id="UP001556367"/>
    </source>
</evidence>
<dbReference type="EMBL" id="JASNQZ010000015">
    <property type="protein sequence ID" value="KAL0946281.1"/>
    <property type="molecule type" value="Genomic_DNA"/>
</dbReference>
<proteinExistence type="predicted"/>
<feature type="region of interest" description="Disordered" evidence="1">
    <location>
        <begin position="682"/>
        <end position="707"/>
    </location>
</feature>
<feature type="transmembrane region" description="Helical" evidence="2">
    <location>
        <begin position="57"/>
        <end position="76"/>
    </location>
</feature>
<protein>
    <submittedName>
        <fullName evidence="3">Uncharacterized protein</fullName>
    </submittedName>
</protein>
<feature type="region of interest" description="Disordered" evidence="1">
    <location>
        <begin position="920"/>
        <end position="941"/>
    </location>
</feature>
<keyword evidence="2" id="KW-0812">Transmembrane</keyword>
<reference evidence="4" key="1">
    <citation type="submission" date="2024-06" db="EMBL/GenBank/DDBJ databases">
        <title>Multi-omics analyses provide insights into the biosynthesis of the anticancer antibiotic pleurotin in Hohenbuehelia grisea.</title>
        <authorList>
            <person name="Weaver J.A."/>
            <person name="Alberti F."/>
        </authorList>
    </citation>
    <scope>NUCLEOTIDE SEQUENCE [LARGE SCALE GENOMIC DNA]</scope>
    <source>
        <strain evidence="4">T-177</strain>
    </source>
</reference>
<feature type="compositionally biased region" description="Polar residues" evidence="1">
    <location>
        <begin position="341"/>
        <end position="352"/>
    </location>
</feature>
<organism evidence="3 4">
    <name type="scientific">Hohenbuehelia grisea</name>
    <dbReference type="NCBI Taxonomy" id="104357"/>
    <lineage>
        <taxon>Eukaryota</taxon>
        <taxon>Fungi</taxon>
        <taxon>Dikarya</taxon>
        <taxon>Basidiomycota</taxon>
        <taxon>Agaricomycotina</taxon>
        <taxon>Agaricomycetes</taxon>
        <taxon>Agaricomycetidae</taxon>
        <taxon>Agaricales</taxon>
        <taxon>Pleurotineae</taxon>
        <taxon>Pleurotaceae</taxon>
        <taxon>Hohenbuehelia</taxon>
    </lineage>
</organism>
<gene>
    <name evidence="3" type="ORF">HGRIS_012532</name>
</gene>
<sequence>MASLCFSAASTLRCASFTLLQYKLLIIPPAIELIFATSLIVTNWGRGWRHLLLTAEGWIYFALALVDLLSHLFPAAQDDLTTFRTLDLVLAATSFLPILFYTLFIFLFTRAELLNTLPKRFQRVSKVALMLFIPTIIASNELASFLGISFQLIEGPTRNIIAAGFNDPKDETVWTFFTGLTLALLTAYQAINFCFAFYRLIKAFVSQRQIEDGDVRDRNTLFRGIGWITGGLKLGAIETIIGFAQDAGFGAALTRRILRLLSRAFFIIGVAKGLDSVEDFNLVRSDLQYSARPKMRRASDLRLLISNPRFSTFRQLSPKATDFRAPVSSAEKPTGVRSILPQPQTRTENPFDSSDDREKALAEFSRLRHLERNVKRVTVRTNGGAPTLHMRLSTLDLPSPSVIAESIKSRPNSDWYASPRSRPPSSVYAASVMPAGDVPNVPPLAYYRPSDMESSRNPPSRVTSLYPNFPASTHPYALAGAELAFIPPPSRRASIPAVPITYPVAAVVNQFPALPSRAASTALSRLPSQLSTYPESTYTRTHSQTGHSDDSHSMYSQPSHQVHAVQVIPPPLPNAEDAEEPLNRGGSLTKRKPVPPVSPTMLAPPMMQSELSTPSFGNIRSENGVRLDTETPYSGAETPYGGVESSSSGTETPRTAGWSHRSVLSHDHHRDLGLPPPVMVLSTGSGSRLRSVSGQSTPLSESISTPSTDHAQAQILVGTMKNLAVDASNDGMQYLEAAENEYGYPAALNTGRSREFLQRKTSARARTAAWIVNSSGIDSPALANVDLERGSINLYDDFSDGSDDEETTRGGLSKDATTVPWLEKQPEEQQAQAMSAANRNRTRSRSGSGSSSKSSKAKLARIKSVGRVPKRSTPQPIKSGHTRQSMSIETVMVGMVTSDEVSPLQRLPMSVHRDAFPSFMSSSPHPPLPTRSYTEDSSGVSPVSLLLGSEGSSYGQRRVLRDSDVLGMQEFDSPIQGRNFFTQDNRF</sequence>